<dbReference type="SUPFAM" id="SSF47240">
    <property type="entry name" value="Ferritin-like"/>
    <property type="match status" value="1"/>
</dbReference>
<gene>
    <name evidence="9 11" type="primary">coq7</name>
    <name evidence="10" type="ordered locus">Tmz1t_1230</name>
    <name evidence="11" type="ORF">E6Q80_02870</name>
</gene>
<comment type="pathway">
    <text evidence="1 9">Cofactor biosynthesis; ubiquinone biosynthesis.</text>
</comment>
<keyword evidence="10" id="KW-0830">Ubiquinone</keyword>
<feature type="binding site" evidence="9">
    <location>
        <position position="85"/>
    </location>
    <ligand>
        <name>Fe cation</name>
        <dbReference type="ChEBI" id="CHEBI:24875"/>
        <label>1</label>
    </ligand>
</feature>
<name>C4ZKE1_THASP</name>
<evidence type="ECO:0000313" key="12">
    <source>
        <dbReference type="Proteomes" id="UP000002186"/>
    </source>
</evidence>
<dbReference type="eggNOG" id="COG2941">
    <property type="taxonomic scope" value="Bacteria"/>
</dbReference>
<evidence type="ECO:0000256" key="9">
    <source>
        <dbReference type="HAMAP-Rule" id="MF_01658"/>
    </source>
</evidence>
<keyword evidence="4 9" id="KW-0479">Metal-binding</keyword>
<feature type="binding site" evidence="9">
    <location>
        <position position="169"/>
    </location>
    <ligand>
        <name>Fe cation</name>
        <dbReference type="ChEBI" id="CHEBI:24875"/>
        <label>2</label>
    </ligand>
</feature>
<feature type="binding site" evidence="9">
    <location>
        <position position="88"/>
    </location>
    <ligand>
        <name>Fe cation</name>
        <dbReference type="ChEBI" id="CHEBI:24875"/>
        <label>1</label>
    </ligand>
</feature>
<dbReference type="STRING" id="85643.Tmz1t_1230"/>
<dbReference type="GO" id="GO:0006744">
    <property type="term" value="P:ubiquinone biosynthetic process"/>
    <property type="evidence" value="ECO:0007669"/>
    <property type="project" value="UniProtKB-UniRule"/>
</dbReference>
<evidence type="ECO:0000256" key="8">
    <source>
        <dbReference type="ARBA" id="ARBA00023136"/>
    </source>
</evidence>
<dbReference type="InterPro" id="IPR011566">
    <property type="entry name" value="Ubq_synth_Coq7"/>
</dbReference>
<evidence type="ECO:0000313" key="13">
    <source>
        <dbReference type="Proteomes" id="UP000321192"/>
    </source>
</evidence>
<organism evidence="10 12">
    <name type="scientific">Thauera aminoaromatica</name>
    <dbReference type="NCBI Taxonomy" id="164330"/>
    <lineage>
        <taxon>Bacteria</taxon>
        <taxon>Pseudomonadati</taxon>
        <taxon>Pseudomonadota</taxon>
        <taxon>Betaproteobacteria</taxon>
        <taxon>Rhodocyclales</taxon>
        <taxon>Zoogloeaceae</taxon>
        <taxon>Thauera</taxon>
    </lineage>
</organism>
<accession>C4ZKE1</accession>
<keyword evidence="6 9" id="KW-0408">Iron</keyword>
<sequence length="206" mass="22613">MIDQAIIEFDKALRTVFASARSVRAMPGEDVPDAELGAAERSHAAALMRVNHVGEVCAQALYQGQSIMSREPAIRDTLRQAAQEETEHLAWTERRIAELGGRKSLLNPLWYGGALALGLAAGRFGERWNLGFLAETERQVEQHLKSHLDTLPAADRRSRAIVEQMKVDEAEHAATALRLGAHELPAPAKGAMKLAARVMTTLAYRL</sequence>
<comment type="function">
    <text evidence="9">Catalyzes the hydroxylation of 2-nonaprenyl-3-methyl-6-methoxy-1,4-benzoquinol during ubiquinone biosynthesis.</text>
</comment>
<dbReference type="GO" id="GO:0008682">
    <property type="term" value="F:3-demethoxyubiquinol 3-hydroxylase activity"/>
    <property type="evidence" value="ECO:0007669"/>
    <property type="project" value="UniProtKB-EC"/>
</dbReference>
<proteinExistence type="inferred from homology"/>
<evidence type="ECO:0000256" key="6">
    <source>
        <dbReference type="ARBA" id="ARBA00023004"/>
    </source>
</evidence>
<reference evidence="12" key="1">
    <citation type="submission" date="2009-05" db="EMBL/GenBank/DDBJ databases">
        <title>Complete sequence of chromosome of Thauera sp. MZ1T.</title>
        <authorList>
            <consortium name="US DOE Joint Genome Institute"/>
            <person name="Lucas S."/>
            <person name="Copeland A."/>
            <person name="Lapidus A."/>
            <person name="Glavina del Rio T."/>
            <person name="Dalin E."/>
            <person name="Tice H."/>
            <person name="Bruce D."/>
            <person name="Goodwin L."/>
            <person name="Pitluck S."/>
            <person name="Sims D."/>
            <person name="Brettin T."/>
            <person name="Detter J.C."/>
            <person name="Han C."/>
            <person name="Larimer F."/>
            <person name="Land M."/>
            <person name="Hauser L."/>
            <person name="Kyrpides N."/>
            <person name="Mikhailova N."/>
            <person name="Sayler G.S."/>
        </authorList>
    </citation>
    <scope>NUCLEOTIDE SEQUENCE [LARGE SCALE GENOMIC DNA]</scope>
    <source>
        <strain evidence="12">MZ1T</strain>
    </source>
</reference>
<dbReference type="KEGG" id="tmz:Tmz1t_1230"/>
<dbReference type="EMBL" id="SSFD01000040">
    <property type="protein sequence ID" value="TXH91150.1"/>
    <property type="molecule type" value="Genomic_DNA"/>
</dbReference>
<dbReference type="Gene3D" id="1.20.1260.10">
    <property type="match status" value="1"/>
</dbReference>
<dbReference type="PANTHER" id="PTHR11237">
    <property type="entry name" value="COENZYME Q10 BIOSYNTHESIS PROTEIN 7"/>
    <property type="match status" value="1"/>
</dbReference>
<dbReference type="InterPro" id="IPR012347">
    <property type="entry name" value="Ferritin-like"/>
</dbReference>
<evidence type="ECO:0000256" key="2">
    <source>
        <dbReference type="ARBA" id="ARBA00022475"/>
    </source>
</evidence>
<keyword evidence="8 9" id="KW-0472">Membrane</keyword>
<dbReference type="PANTHER" id="PTHR11237:SF4">
    <property type="entry name" value="5-DEMETHOXYUBIQUINONE HYDROXYLASE, MITOCHONDRIAL"/>
    <property type="match status" value="1"/>
</dbReference>
<feature type="binding site" evidence="9">
    <location>
        <position position="172"/>
    </location>
    <ligand>
        <name>Fe cation</name>
        <dbReference type="ChEBI" id="CHEBI:24875"/>
        <label>2</label>
    </ligand>
</feature>
<comment type="catalytic activity">
    <reaction evidence="9">
        <text>a 5-methoxy-2-methyl-3-(all-trans-polyprenyl)benzene-1,4-diol + AH2 + O2 = a 3-demethylubiquinol + A + H2O</text>
        <dbReference type="Rhea" id="RHEA:50908"/>
        <dbReference type="Rhea" id="RHEA-COMP:10859"/>
        <dbReference type="Rhea" id="RHEA-COMP:10914"/>
        <dbReference type="ChEBI" id="CHEBI:13193"/>
        <dbReference type="ChEBI" id="CHEBI:15377"/>
        <dbReference type="ChEBI" id="CHEBI:15379"/>
        <dbReference type="ChEBI" id="CHEBI:17499"/>
        <dbReference type="ChEBI" id="CHEBI:84167"/>
        <dbReference type="ChEBI" id="CHEBI:84422"/>
        <dbReference type="EC" id="1.14.99.60"/>
    </reaction>
</comment>
<keyword evidence="7 9" id="KW-0503">Monooxygenase</keyword>
<accession>A0A5C7T667</accession>
<feature type="binding site" evidence="9">
    <location>
        <position position="55"/>
    </location>
    <ligand>
        <name>Fe cation</name>
        <dbReference type="ChEBI" id="CHEBI:24875"/>
        <label>1</label>
    </ligand>
</feature>
<dbReference type="InterPro" id="IPR047809">
    <property type="entry name" value="COQ7_proteobact"/>
</dbReference>
<evidence type="ECO:0000313" key="10">
    <source>
        <dbReference type="EMBL" id="ACK53989.1"/>
    </source>
</evidence>
<dbReference type="OrthoDB" id="5192789at2"/>
<evidence type="ECO:0000256" key="3">
    <source>
        <dbReference type="ARBA" id="ARBA00022688"/>
    </source>
</evidence>
<evidence type="ECO:0000256" key="5">
    <source>
        <dbReference type="ARBA" id="ARBA00023002"/>
    </source>
</evidence>
<dbReference type="RefSeq" id="WP_012584932.1">
    <property type="nucleotide sequence ID" value="NC_011662.2"/>
</dbReference>
<dbReference type="HOGENOM" id="CLU_088601_0_0_4"/>
<reference evidence="11 13" key="3">
    <citation type="submission" date="2018-09" db="EMBL/GenBank/DDBJ databases">
        <title>Metagenome Assembled Genomes from an Advanced Water Purification Facility.</title>
        <authorList>
            <person name="Stamps B.W."/>
            <person name="Spear J.R."/>
        </authorList>
    </citation>
    <scope>NUCLEOTIDE SEQUENCE [LARGE SCALE GENOMIC DNA]</scope>
    <source>
        <strain evidence="11">Bin_27_1</strain>
    </source>
</reference>
<dbReference type="Proteomes" id="UP000321192">
    <property type="component" value="Unassembled WGS sequence"/>
</dbReference>
<dbReference type="GO" id="GO:0005886">
    <property type="term" value="C:plasma membrane"/>
    <property type="evidence" value="ECO:0007669"/>
    <property type="project" value="UniProtKB-SubCell"/>
</dbReference>
<dbReference type="CDD" id="cd01042">
    <property type="entry name" value="DMQH"/>
    <property type="match status" value="1"/>
</dbReference>
<dbReference type="AlphaFoldDB" id="C4ZKE1"/>
<comment type="cofactor">
    <cofactor evidence="9">
        <name>Fe cation</name>
        <dbReference type="ChEBI" id="CHEBI:24875"/>
    </cofactor>
    <text evidence="9">Binds 2 iron ions per subunit.</text>
</comment>
<evidence type="ECO:0000313" key="11">
    <source>
        <dbReference type="EMBL" id="TXH91150.1"/>
    </source>
</evidence>
<evidence type="ECO:0000256" key="1">
    <source>
        <dbReference type="ARBA" id="ARBA00004749"/>
    </source>
</evidence>
<dbReference type="InterPro" id="IPR009078">
    <property type="entry name" value="Ferritin-like_SF"/>
</dbReference>
<comment type="similarity">
    <text evidence="9">Belongs to the COQ7 family.</text>
</comment>
<protein>
    <recommendedName>
        <fullName evidence="9">3-demethoxyubiquinol 3-hydroxylase</fullName>
        <shortName evidence="9">DMQ hydroxylase</shortName>
        <ecNumber evidence="9">1.14.99.60</ecNumber>
    </recommendedName>
    <alternativeName>
        <fullName evidence="9">2-nonaprenyl-3-methyl-6-methoxy-1,4-benzoquinol hydroxylase</fullName>
    </alternativeName>
</protein>
<dbReference type="EC" id="1.14.99.60" evidence="9"/>
<dbReference type="NCBIfam" id="NF033656">
    <property type="entry name" value="DMQ_monoox_COQ7"/>
    <property type="match status" value="1"/>
</dbReference>
<comment type="subcellular location">
    <subcellularLocation>
        <location evidence="9">Cell membrane</location>
        <topology evidence="9">Peripheral membrane protein</topology>
    </subcellularLocation>
</comment>
<feature type="binding site" evidence="9">
    <location>
        <position position="85"/>
    </location>
    <ligand>
        <name>Fe cation</name>
        <dbReference type="ChEBI" id="CHEBI:24875"/>
        <label>2</label>
    </ligand>
</feature>
<keyword evidence="5 9" id="KW-0560">Oxidoreductase</keyword>
<keyword evidence="12" id="KW-1185">Reference proteome</keyword>
<dbReference type="Proteomes" id="UP000002186">
    <property type="component" value="Chromosome"/>
</dbReference>
<evidence type="ECO:0000256" key="4">
    <source>
        <dbReference type="ARBA" id="ARBA00022723"/>
    </source>
</evidence>
<reference evidence="10 12" key="2">
    <citation type="journal article" date="2012" name="Stand. Genomic Sci.">
        <title>Complete genome sequence of Thauera aminoaromatica strain MZ1T.</title>
        <authorList>
            <person name="Jiang K."/>
            <person name="Sanseverino J."/>
            <person name="Chauhan A."/>
            <person name="Lucas S."/>
            <person name="Copeland A."/>
            <person name="Lapidus A."/>
            <person name="Del Rio T.G."/>
            <person name="Dalin E."/>
            <person name="Tice H."/>
            <person name="Bruce D."/>
            <person name="Goodwin L."/>
            <person name="Pitluck S."/>
            <person name="Sims D."/>
            <person name="Brettin T."/>
            <person name="Detter J.C."/>
            <person name="Han C."/>
            <person name="Chang Y.J."/>
            <person name="Larimer F."/>
            <person name="Land M."/>
            <person name="Hauser L."/>
            <person name="Kyrpides N.C."/>
            <person name="Mikhailova N."/>
            <person name="Moser S."/>
            <person name="Jegier P."/>
            <person name="Close D."/>
            <person name="Debruyn J.M."/>
            <person name="Wang Y."/>
            <person name="Layton A.C."/>
            <person name="Allen M.S."/>
            <person name="Sayler G.S."/>
        </authorList>
    </citation>
    <scope>NUCLEOTIDE SEQUENCE [LARGE SCALE GENOMIC DNA]</scope>
    <source>
        <strain evidence="10 12">MZ1T</strain>
    </source>
</reference>
<evidence type="ECO:0000256" key="7">
    <source>
        <dbReference type="ARBA" id="ARBA00023033"/>
    </source>
</evidence>
<dbReference type="UniPathway" id="UPA00232"/>
<dbReference type="Pfam" id="PF03232">
    <property type="entry name" value="COQ7"/>
    <property type="match status" value="1"/>
</dbReference>
<dbReference type="EMBL" id="CP001281">
    <property type="protein sequence ID" value="ACK53989.1"/>
    <property type="molecule type" value="Genomic_DNA"/>
</dbReference>
<feature type="binding site" evidence="9">
    <location>
        <position position="169"/>
    </location>
    <ligand>
        <name>Fe cation</name>
        <dbReference type="ChEBI" id="CHEBI:24875"/>
        <label>1</label>
    </ligand>
</feature>
<keyword evidence="3 9" id="KW-0831">Ubiquinone biosynthesis</keyword>
<keyword evidence="2 9" id="KW-1003">Cell membrane</keyword>
<dbReference type="HAMAP" id="MF_01658">
    <property type="entry name" value="COQ7"/>
    <property type="match status" value="1"/>
</dbReference>
<dbReference type="GO" id="GO:0046872">
    <property type="term" value="F:metal ion binding"/>
    <property type="evidence" value="ECO:0007669"/>
    <property type="project" value="UniProtKB-KW"/>
</dbReference>
<feature type="binding site" evidence="9">
    <location>
        <position position="137"/>
    </location>
    <ligand>
        <name>Fe cation</name>
        <dbReference type="ChEBI" id="CHEBI:24875"/>
        <label>2</label>
    </ligand>
</feature>